<dbReference type="InterPro" id="IPR029058">
    <property type="entry name" value="AB_hydrolase_fold"/>
</dbReference>
<proteinExistence type="predicted"/>
<dbReference type="InterPro" id="IPR017497">
    <property type="entry name" value="BchO"/>
</dbReference>
<evidence type="ECO:0000313" key="2">
    <source>
        <dbReference type="EMBL" id="MTV29972.1"/>
    </source>
</evidence>
<dbReference type="OrthoDB" id="9799612at2"/>
<dbReference type="GO" id="GO:0016787">
    <property type="term" value="F:hydrolase activity"/>
    <property type="evidence" value="ECO:0007669"/>
    <property type="project" value="UniProtKB-KW"/>
</dbReference>
<dbReference type="EMBL" id="WNKS01000002">
    <property type="protein sequence ID" value="MTV29972.1"/>
    <property type="molecule type" value="Genomic_DNA"/>
</dbReference>
<sequence length="301" mass="33141">MNPLDFDIDGADWPLRESSRFIRAGGYRWHVQEYGPEAGAAPTALLVHGAAGANHSWRHIGPLLARNFHIVAPDLPGHAFTRPDGKLDMTLKGQAQALESLLAKLDCQPQLVIGHSAGAVILARLIAERRLAPTLFVCINGAFFPFEGVAGHIFPMLARIVHMNPLAGRLFAWTANRAQIATLIRDMGSKIDEHGLDLYTRLFTSPAHCSAAIQMVSNWDLTRVPDDIRRIMTPTLLIIGDKDGYIRPRQANRVVRLLPNPKIVHFQGGHIVHEEDPQGVCAAILDAWSLVSETRAEQGHN</sequence>
<dbReference type="PANTHER" id="PTHR46438">
    <property type="entry name" value="ALPHA/BETA-HYDROLASES SUPERFAMILY PROTEIN"/>
    <property type="match status" value="1"/>
</dbReference>
<evidence type="ECO:0000313" key="3">
    <source>
        <dbReference type="Proteomes" id="UP000439113"/>
    </source>
</evidence>
<dbReference type="Pfam" id="PF12697">
    <property type="entry name" value="Abhydrolase_6"/>
    <property type="match status" value="1"/>
</dbReference>
<evidence type="ECO:0000259" key="1">
    <source>
        <dbReference type="Pfam" id="PF12697"/>
    </source>
</evidence>
<protein>
    <submittedName>
        <fullName evidence="2">Alpha/beta fold hydrolase</fullName>
    </submittedName>
</protein>
<dbReference type="InterPro" id="IPR000073">
    <property type="entry name" value="AB_hydrolase_1"/>
</dbReference>
<gene>
    <name evidence="2" type="ORF">GJ654_03075</name>
</gene>
<name>A0A6N8DHR4_RHOAC</name>
<keyword evidence="2" id="KW-0378">Hydrolase</keyword>
<dbReference type="SUPFAM" id="SSF53474">
    <property type="entry name" value="alpha/beta-Hydrolases"/>
    <property type="match status" value="1"/>
</dbReference>
<comment type="caution">
    <text evidence="2">The sequence shown here is derived from an EMBL/GenBank/DDBJ whole genome shotgun (WGS) entry which is preliminary data.</text>
</comment>
<accession>A0A6N8DHR4</accession>
<feature type="domain" description="AB hydrolase-1" evidence="1">
    <location>
        <begin position="45"/>
        <end position="283"/>
    </location>
</feature>
<dbReference type="Proteomes" id="UP000439113">
    <property type="component" value="Unassembled WGS sequence"/>
</dbReference>
<organism evidence="2 3">
    <name type="scientific">Rhodoblastus acidophilus</name>
    <name type="common">Rhodopseudomonas acidophila</name>
    <dbReference type="NCBI Taxonomy" id="1074"/>
    <lineage>
        <taxon>Bacteria</taxon>
        <taxon>Pseudomonadati</taxon>
        <taxon>Pseudomonadota</taxon>
        <taxon>Alphaproteobacteria</taxon>
        <taxon>Hyphomicrobiales</taxon>
        <taxon>Rhodoblastaceae</taxon>
        <taxon>Rhodoblastus</taxon>
    </lineage>
</organism>
<dbReference type="Gene3D" id="3.40.50.1820">
    <property type="entry name" value="alpha/beta hydrolase"/>
    <property type="match status" value="1"/>
</dbReference>
<dbReference type="PANTHER" id="PTHR46438:SF11">
    <property type="entry name" value="LIPASE-RELATED"/>
    <property type="match status" value="1"/>
</dbReference>
<reference evidence="2 3" key="1">
    <citation type="submission" date="2019-11" db="EMBL/GenBank/DDBJ databases">
        <title>Whole-genome sequence of a Rhodoblastus acidophilus DSM 142.</title>
        <authorList>
            <person name="Kyndt J.A."/>
            <person name="Meyer T.E."/>
        </authorList>
    </citation>
    <scope>NUCLEOTIDE SEQUENCE [LARGE SCALE GENOMIC DNA]</scope>
    <source>
        <strain evidence="2 3">DSM 142</strain>
    </source>
</reference>
<dbReference type="RefSeq" id="WP_155444638.1">
    <property type="nucleotide sequence ID" value="NZ_JAOQNR010000002.1"/>
</dbReference>
<dbReference type="AlphaFoldDB" id="A0A6N8DHR4"/>
<dbReference type="NCBIfam" id="TIGR03056">
    <property type="entry name" value="bchO_mg_che_rel"/>
    <property type="match status" value="1"/>
</dbReference>